<comment type="caution">
    <text evidence="5">The sequence shown here is derived from an EMBL/GenBank/DDBJ whole genome shotgun (WGS) entry which is preliminary data.</text>
</comment>
<accession>A0A0F3P7B1</accession>
<evidence type="ECO:0000313" key="5">
    <source>
        <dbReference type="EMBL" id="KJV76178.1"/>
    </source>
</evidence>
<dbReference type="AlphaFoldDB" id="A0A0F3P7B1"/>
<name>A0A0F3P7B1_ORITS</name>
<dbReference type="PATRIC" id="fig|1359175.3.peg.1691"/>
<evidence type="ECO:0000313" key="6">
    <source>
        <dbReference type="Proteomes" id="UP000033671"/>
    </source>
</evidence>
<sequence>MKLQIIYNYTLPLVCLLLTTFHIFSYPKLSFQILMNEVERTEKRRNSKLLKDIVIALPDDKELNLEERIKITHEIVDAIGCKMVLEYR</sequence>
<evidence type="ECO:0000256" key="1">
    <source>
        <dbReference type="ARBA" id="ARBA00010873"/>
    </source>
</evidence>
<comment type="similarity">
    <text evidence="1">Belongs to the MobA/MobL family.</text>
</comment>
<feature type="transmembrane region" description="Helical" evidence="3">
    <location>
        <begin position="6"/>
        <end position="26"/>
    </location>
</feature>
<keyword evidence="3" id="KW-0812">Transmembrane</keyword>
<gene>
    <name evidence="5" type="ORF">OTSTA716_0887</name>
</gene>
<dbReference type="Gene3D" id="3.30.930.30">
    <property type="match status" value="1"/>
</dbReference>
<evidence type="ECO:0000256" key="2">
    <source>
        <dbReference type="ARBA" id="ARBA00022971"/>
    </source>
</evidence>
<evidence type="ECO:0000256" key="3">
    <source>
        <dbReference type="SAM" id="Phobius"/>
    </source>
</evidence>
<keyword evidence="3" id="KW-1133">Transmembrane helix</keyword>
<dbReference type="Pfam" id="PF03389">
    <property type="entry name" value="MobA_MobL"/>
    <property type="match status" value="1"/>
</dbReference>
<feature type="domain" description="MobA/MobL protein" evidence="4">
    <location>
        <begin position="32"/>
        <end position="76"/>
    </location>
</feature>
<keyword evidence="3" id="KW-0472">Membrane</keyword>
<protein>
    <submittedName>
        <fullName evidence="5">Conjugal transfer TraA domain protein</fullName>
    </submittedName>
</protein>
<proteinExistence type="inferred from homology"/>
<reference evidence="5 6" key="1">
    <citation type="submission" date="2015-01" db="EMBL/GenBank/DDBJ databases">
        <title>Genome Sequencing of Rickettsiales.</title>
        <authorList>
            <person name="Daugherty S.C."/>
            <person name="Su Q."/>
            <person name="Abolude K."/>
            <person name="Beier-Sexton M."/>
            <person name="Carlyon J.A."/>
            <person name="Carter R."/>
            <person name="Day N.P."/>
            <person name="Dumler S.J."/>
            <person name="Dyachenko V."/>
            <person name="Godinez A."/>
            <person name="Kurtti T.J."/>
            <person name="Lichay M."/>
            <person name="Mullins K.E."/>
            <person name="Ott S."/>
            <person name="Pappas-Brown V."/>
            <person name="Paris D.H."/>
            <person name="Patel P."/>
            <person name="Richards A.L."/>
            <person name="Sadzewicz L."/>
            <person name="Sears K."/>
            <person name="Seidman D."/>
            <person name="Sengamalay N."/>
            <person name="Stenos J."/>
            <person name="Tallon L.J."/>
            <person name="Vincent G."/>
            <person name="Fraser C.M."/>
            <person name="Munderloh U."/>
            <person name="Dunning-Hotopp J.C."/>
        </authorList>
    </citation>
    <scope>NUCLEOTIDE SEQUENCE [LARGE SCALE GENOMIC DNA]</scope>
    <source>
        <strain evidence="5 6">TA716</strain>
    </source>
</reference>
<evidence type="ECO:0000259" key="4">
    <source>
        <dbReference type="Pfam" id="PF03389"/>
    </source>
</evidence>
<dbReference type="EMBL" id="LAOA01000027">
    <property type="protein sequence ID" value="KJV76178.1"/>
    <property type="molecule type" value="Genomic_DNA"/>
</dbReference>
<organism evidence="5 6">
    <name type="scientific">Orientia tsutsugamushi str. TA716</name>
    <dbReference type="NCBI Taxonomy" id="1359175"/>
    <lineage>
        <taxon>Bacteria</taxon>
        <taxon>Pseudomonadati</taxon>
        <taxon>Pseudomonadota</taxon>
        <taxon>Alphaproteobacteria</taxon>
        <taxon>Rickettsiales</taxon>
        <taxon>Rickettsiaceae</taxon>
        <taxon>Rickettsieae</taxon>
        <taxon>Orientia</taxon>
    </lineage>
</organism>
<dbReference type="InterPro" id="IPR005053">
    <property type="entry name" value="MobA_MobL"/>
</dbReference>
<dbReference type="Proteomes" id="UP000033671">
    <property type="component" value="Unassembled WGS sequence"/>
</dbReference>
<keyword evidence="2" id="KW-0184">Conjugation</keyword>